<protein>
    <recommendedName>
        <fullName evidence="6">Pentacotripeptide-repeat region of PRORP domain-containing protein</fullName>
    </recommendedName>
</protein>
<evidence type="ECO:0000256" key="1">
    <source>
        <dbReference type="ARBA" id="ARBA00007626"/>
    </source>
</evidence>
<feature type="repeat" description="PPR" evidence="3">
    <location>
        <begin position="271"/>
        <end position="305"/>
    </location>
</feature>
<keyword evidence="5" id="KW-1185">Reference proteome</keyword>
<evidence type="ECO:0000313" key="4">
    <source>
        <dbReference type="EMBL" id="KAJ9163956.1"/>
    </source>
</evidence>
<dbReference type="InterPro" id="IPR011990">
    <property type="entry name" value="TPR-like_helical_dom_sf"/>
</dbReference>
<comment type="similarity">
    <text evidence="1">Belongs to the PPR family. P subfamily.</text>
</comment>
<accession>A0ABQ9LBE2</accession>
<feature type="repeat" description="PPR" evidence="3">
    <location>
        <begin position="495"/>
        <end position="529"/>
    </location>
</feature>
<organism evidence="4 5">
    <name type="scientific">Hevea brasiliensis</name>
    <name type="common">Para rubber tree</name>
    <name type="synonym">Siphonia brasiliensis</name>
    <dbReference type="NCBI Taxonomy" id="3981"/>
    <lineage>
        <taxon>Eukaryota</taxon>
        <taxon>Viridiplantae</taxon>
        <taxon>Streptophyta</taxon>
        <taxon>Embryophyta</taxon>
        <taxon>Tracheophyta</taxon>
        <taxon>Spermatophyta</taxon>
        <taxon>Magnoliopsida</taxon>
        <taxon>eudicotyledons</taxon>
        <taxon>Gunneridae</taxon>
        <taxon>Pentapetalae</taxon>
        <taxon>rosids</taxon>
        <taxon>fabids</taxon>
        <taxon>Malpighiales</taxon>
        <taxon>Euphorbiaceae</taxon>
        <taxon>Crotonoideae</taxon>
        <taxon>Micrandreae</taxon>
        <taxon>Hevea</taxon>
    </lineage>
</organism>
<evidence type="ECO:0000313" key="5">
    <source>
        <dbReference type="Proteomes" id="UP001174677"/>
    </source>
</evidence>
<dbReference type="NCBIfam" id="TIGR00756">
    <property type="entry name" value="PPR"/>
    <property type="match status" value="8"/>
</dbReference>
<gene>
    <name evidence="4" type="ORF">P3X46_023576</name>
</gene>
<comment type="caution">
    <text evidence="4">The sequence shown here is derived from an EMBL/GenBank/DDBJ whole genome shotgun (WGS) entry which is preliminary data.</text>
</comment>
<reference evidence="4" key="1">
    <citation type="journal article" date="2023" name="Plant Biotechnol. J.">
        <title>Chromosome-level wild Hevea brasiliensis genome provides new tools for genomic-assisted breeding and valuable loci to elevate rubber yield.</title>
        <authorList>
            <person name="Cheng H."/>
            <person name="Song X."/>
            <person name="Hu Y."/>
            <person name="Wu T."/>
            <person name="Yang Q."/>
            <person name="An Z."/>
            <person name="Feng S."/>
            <person name="Deng Z."/>
            <person name="Wu W."/>
            <person name="Zeng X."/>
            <person name="Tu M."/>
            <person name="Wang X."/>
            <person name="Huang H."/>
        </authorList>
    </citation>
    <scope>NUCLEOTIDE SEQUENCE</scope>
    <source>
        <strain evidence="4">MT/VB/25A 57/8</strain>
    </source>
</reference>
<proteinExistence type="inferred from homology"/>
<feature type="repeat" description="PPR" evidence="3">
    <location>
        <begin position="425"/>
        <end position="459"/>
    </location>
</feature>
<dbReference type="PANTHER" id="PTHR47938">
    <property type="entry name" value="RESPIRATORY COMPLEX I CHAPERONE (CIA84), PUTATIVE (AFU_ORTHOLOGUE AFUA_2G06020)-RELATED"/>
    <property type="match status" value="1"/>
</dbReference>
<feature type="repeat" description="PPR" evidence="3">
    <location>
        <begin position="201"/>
        <end position="235"/>
    </location>
</feature>
<dbReference type="InterPro" id="IPR002885">
    <property type="entry name" value="PPR_rpt"/>
</dbReference>
<evidence type="ECO:0000256" key="3">
    <source>
        <dbReference type="PROSITE-ProRule" id="PRU00708"/>
    </source>
</evidence>
<feature type="repeat" description="PPR" evidence="3">
    <location>
        <begin position="166"/>
        <end position="200"/>
    </location>
</feature>
<name>A0ABQ9LBE2_HEVBR</name>
<dbReference type="Pfam" id="PF13041">
    <property type="entry name" value="PPR_2"/>
    <property type="match status" value="5"/>
</dbReference>
<dbReference type="SUPFAM" id="SSF81901">
    <property type="entry name" value="HCP-like"/>
    <property type="match status" value="1"/>
</dbReference>
<evidence type="ECO:0008006" key="6">
    <source>
        <dbReference type="Google" id="ProtNLM"/>
    </source>
</evidence>
<dbReference type="EMBL" id="JARPOI010000013">
    <property type="protein sequence ID" value="KAJ9163956.1"/>
    <property type="molecule type" value="Genomic_DNA"/>
</dbReference>
<evidence type="ECO:0000256" key="2">
    <source>
        <dbReference type="ARBA" id="ARBA00022737"/>
    </source>
</evidence>
<dbReference type="Proteomes" id="UP001174677">
    <property type="component" value="Chromosome 13"/>
</dbReference>
<dbReference type="Gene3D" id="1.25.40.10">
    <property type="entry name" value="Tetratricopeptide repeat domain"/>
    <property type="match status" value="3"/>
</dbReference>
<feature type="repeat" description="PPR" evidence="3">
    <location>
        <begin position="306"/>
        <end position="340"/>
    </location>
</feature>
<feature type="repeat" description="PPR" evidence="3">
    <location>
        <begin position="236"/>
        <end position="270"/>
    </location>
</feature>
<feature type="repeat" description="PPR" evidence="3">
    <location>
        <begin position="460"/>
        <end position="494"/>
    </location>
</feature>
<dbReference type="PROSITE" id="PS51375">
    <property type="entry name" value="PPR"/>
    <property type="match status" value="9"/>
</dbReference>
<keyword evidence="2" id="KW-0677">Repeat</keyword>
<dbReference type="PANTHER" id="PTHR47938:SF35">
    <property type="entry name" value="PENTATRICOPEPTIDE REPEAT-CONTAINING PROTEIN 4, MITOCHONDRIAL-RELATED"/>
    <property type="match status" value="1"/>
</dbReference>
<feature type="repeat" description="PPR" evidence="3">
    <location>
        <begin position="341"/>
        <end position="375"/>
    </location>
</feature>
<dbReference type="Pfam" id="PF01535">
    <property type="entry name" value="PPR"/>
    <property type="match status" value="1"/>
</dbReference>
<sequence>MVLISYRIFHFFKSRQRNVIYRTRSCHLKFRSLSTTNQQDNNVKEITALLKQNNWQYLIECSSIINKLNPDVVLSVIKQNQVNDPKHLNSFFNWVHSIIGIPQNICSFSILAIILCNSRLFASANSVLERMIDARKHHLEILDSVVKCYKAAGLFLGAKHYGFVVDLVCCNSLLKDLLKGNRLELFWEVYNGMLDAKVDPDVYTYTNLINAHCRVENVKEGKGLLFAMEKKGCSPSSVTCNVVIDGFCRAGDMDEAFELKKSMVDKGLAPDNYTYAMLIDGFCKQKRSGEAKLLLKEMYSMGLKPDHIPYTALINGFMKQGNITEAFQVKEEMLAHEIKLNLFTFNTLIHGLCKVGEMEKVKPLFSEMIAMGITPDSQTYNYEEQELGTNHVHFWCYNQWPLQCRDLKRANEVFQEMISQGLKPNVVIDSTLIKGHIKEGMFEEARKILDVVKEQGVAPDVFCYNTFIIGLCKAGKMEEARTYLVVMVKNGLKPNVYTYGPFIHGYCKAGDMQGAESCFAEMLSCGIAPNDVVYGALIDGYCKEGVMESQSLYYFSVYFVFCIPI</sequence>